<protein>
    <submittedName>
        <fullName evidence="2">Uncharacterized protein</fullName>
    </submittedName>
</protein>
<evidence type="ECO:0000313" key="3">
    <source>
        <dbReference type="Proteomes" id="UP001066276"/>
    </source>
</evidence>
<gene>
    <name evidence="2" type="ORF">NDU88_001736</name>
</gene>
<comment type="caution">
    <text evidence="2">The sequence shown here is derived from an EMBL/GenBank/DDBJ whole genome shotgun (WGS) entry which is preliminary data.</text>
</comment>
<accession>A0AAV7UWX7</accession>
<organism evidence="2 3">
    <name type="scientific">Pleurodeles waltl</name>
    <name type="common">Iberian ribbed newt</name>
    <dbReference type="NCBI Taxonomy" id="8319"/>
    <lineage>
        <taxon>Eukaryota</taxon>
        <taxon>Metazoa</taxon>
        <taxon>Chordata</taxon>
        <taxon>Craniata</taxon>
        <taxon>Vertebrata</taxon>
        <taxon>Euteleostomi</taxon>
        <taxon>Amphibia</taxon>
        <taxon>Batrachia</taxon>
        <taxon>Caudata</taxon>
        <taxon>Salamandroidea</taxon>
        <taxon>Salamandridae</taxon>
        <taxon>Pleurodelinae</taxon>
        <taxon>Pleurodeles</taxon>
    </lineage>
</organism>
<keyword evidence="3" id="KW-1185">Reference proteome</keyword>
<dbReference type="EMBL" id="JANPWB010000004">
    <property type="protein sequence ID" value="KAJ1192429.1"/>
    <property type="molecule type" value="Genomic_DNA"/>
</dbReference>
<proteinExistence type="predicted"/>
<name>A0AAV7UWX7_PLEWA</name>
<feature type="region of interest" description="Disordered" evidence="1">
    <location>
        <begin position="1"/>
        <end position="82"/>
    </location>
</feature>
<reference evidence="2" key="1">
    <citation type="journal article" date="2022" name="bioRxiv">
        <title>Sequencing and chromosome-scale assembly of the giantPleurodeles waltlgenome.</title>
        <authorList>
            <person name="Brown T."/>
            <person name="Elewa A."/>
            <person name="Iarovenko S."/>
            <person name="Subramanian E."/>
            <person name="Araus A.J."/>
            <person name="Petzold A."/>
            <person name="Susuki M."/>
            <person name="Suzuki K.-i.T."/>
            <person name="Hayashi T."/>
            <person name="Toyoda A."/>
            <person name="Oliveira C."/>
            <person name="Osipova E."/>
            <person name="Leigh N.D."/>
            <person name="Simon A."/>
            <person name="Yun M.H."/>
        </authorList>
    </citation>
    <scope>NUCLEOTIDE SEQUENCE</scope>
    <source>
        <strain evidence="2">20211129_DDA</strain>
        <tissue evidence="2">Liver</tissue>
    </source>
</reference>
<sequence>MPGDLGCGARGRPEGGPGPGIDGRAARCPPLPPIGIALLPAETEEKAKYPPGPGLGPGPDGTPAAGKPGTGQRSGIRQECSLRPRMVTGAVCRPGSVETAPDGGTQREQDCTALQKTLKGEPLLGTEMRG</sequence>
<dbReference type="AlphaFoldDB" id="A0AAV7UWX7"/>
<feature type="compositionally biased region" description="Gly residues" evidence="1">
    <location>
        <begin position="1"/>
        <end position="21"/>
    </location>
</feature>
<feature type="compositionally biased region" description="Low complexity" evidence="1">
    <location>
        <begin position="61"/>
        <end position="71"/>
    </location>
</feature>
<dbReference type="Proteomes" id="UP001066276">
    <property type="component" value="Chromosome 2_2"/>
</dbReference>
<evidence type="ECO:0000313" key="2">
    <source>
        <dbReference type="EMBL" id="KAJ1192429.1"/>
    </source>
</evidence>
<evidence type="ECO:0000256" key="1">
    <source>
        <dbReference type="SAM" id="MobiDB-lite"/>
    </source>
</evidence>